<feature type="transmembrane region" description="Helical" evidence="6">
    <location>
        <begin position="130"/>
        <end position="150"/>
    </location>
</feature>
<keyword evidence="4 6" id="KW-1133">Transmembrane helix</keyword>
<evidence type="ECO:0000313" key="8">
    <source>
        <dbReference type="Proteomes" id="UP001348817"/>
    </source>
</evidence>
<evidence type="ECO:0000256" key="2">
    <source>
        <dbReference type="ARBA" id="ARBA00007524"/>
    </source>
</evidence>
<dbReference type="EMBL" id="AP025314">
    <property type="protein sequence ID" value="BDD08051.1"/>
    <property type="molecule type" value="Genomic_DNA"/>
</dbReference>
<feature type="transmembrane region" description="Helical" evidence="6">
    <location>
        <begin position="44"/>
        <end position="67"/>
    </location>
</feature>
<feature type="transmembrane region" description="Helical" evidence="6">
    <location>
        <begin position="5"/>
        <end position="24"/>
    </location>
</feature>
<accession>A0AAU9D5G6</accession>
<dbReference type="CDD" id="cd15904">
    <property type="entry name" value="TSPO_MBR"/>
    <property type="match status" value="1"/>
</dbReference>
<dbReference type="GO" id="GO:0033013">
    <property type="term" value="P:tetrapyrrole metabolic process"/>
    <property type="evidence" value="ECO:0007669"/>
    <property type="project" value="UniProtKB-ARBA"/>
</dbReference>
<comment type="similarity">
    <text evidence="2">Belongs to the TspO/BZRP family.</text>
</comment>
<evidence type="ECO:0000256" key="4">
    <source>
        <dbReference type="ARBA" id="ARBA00022989"/>
    </source>
</evidence>
<dbReference type="Gene3D" id="1.20.1260.100">
    <property type="entry name" value="TspO/MBR protein"/>
    <property type="match status" value="1"/>
</dbReference>
<feature type="transmembrane region" description="Helical" evidence="6">
    <location>
        <begin position="74"/>
        <end position="93"/>
    </location>
</feature>
<feature type="transmembrane region" description="Helical" evidence="6">
    <location>
        <begin position="99"/>
        <end position="118"/>
    </location>
</feature>
<evidence type="ECO:0000256" key="1">
    <source>
        <dbReference type="ARBA" id="ARBA00004141"/>
    </source>
</evidence>
<dbReference type="PANTHER" id="PTHR10057:SF0">
    <property type="entry name" value="TRANSLOCATOR PROTEIN"/>
    <property type="match status" value="1"/>
</dbReference>
<comment type="subcellular location">
    <subcellularLocation>
        <location evidence="1">Membrane</location>
        <topology evidence="1">Multi-pass membrane protein</topology>
    </subcellularLocation>
</comment>
<dbReference type="AlphaFoldDB" id="A0AAU9D5G6"/>
<evidence type="ECO:0000256" key="5">
    <source>
        <dbReference type="ARBA" id="ARBA00023136"/>
    </source>
</evidence>
<name>A0AAU9D5G6_9BACT</name>
<evidence type="ECO:0000256" key="3">
    <source>
        <dbReference type="ARBA" id="ARBA00022692"/>
    </source>
</evidence>
<dbReference type="InterPro" id="IPR038330">
    <property type="entry name" value="TspO/MBR-related_sf"/>
</dbReference>
<evidence type="ECO:0000256" key="6">
    <source>
        <dbReference type="SAM" id="Phobius"/>
    </source>
</evidence>
<dbReference type="RefSeq" id="WP_338393338.1">
    <property type="nucleotide sequence ID" value="NZ_AP025314.1"/>
</dbReference>
<keyword evidence="8" id="KW-1185">Reference proteome</keyword>
<proteinExistence type="inferred from homology"/>
<protein>
    <submittedName>
        <fullName evidence="7">Sensory protein TspO</fullName>
    </submittedName>
</protein>
<dbReference type="PIRSF" id="PIRSF005859">
    <property type="entry name" value="PBR"/>
    <property type="match status" value="1"/>
</dbReference>
<dbReference type="PANTHER" id="PTHR10057">
    <property type="entry name" value="PERIPHERAL-TYPE BENZODIAZEPINE RECEPTOR"/>
    <property type="match status" value="1"/>
</dbReference>
<dbReference type="FunFam" id="1.20.1260.100:FF:000001">
    <property type="entry name" value="translocator protein 2"/>
    <property type="match status" value="1"/>
</dbReference>
<evidence type="ECO:0000313" key="7">
    <source>
        <dbReference type="EMBL" id="BDD08051.1"/>
    </source>
</evidence>
<dbReference type="KEGG" id="fax:FUAX_04830"/>
<organism evidence="7 8">
    <name type="scientific">Fulvitalea axinellae</name>
    <dbReference type="NCBI Taxonomy" id="1182444"/>
    <lineage>
        <taxon>Bacteria</taxon>
        <taxon>Pseudomonadati</taxon>
        <taxon>Bacteroidota</taxon>
        <taxon>Cytophagia</taxon>
        <taxon>Cytophagales</taxon>
        <taxon>Persicobacteraceae</taxon>
        <taxon>Fulvitalea</taxon>
    </lineage>
</organism>
<sequence>MLLRLIIFLALNFSALGIGGFFTGKGVPSDWYEVLDKAPWTPPGWVFGAAWTSIMVCYAVYLALLWPSLENKKLLLALFACQWILNVSWNPVFFHFHQIGWGLIVIVALTAVVAFTLVHYFENFRTGSLLLLPYLLWLLVATSLNGYIFLKN</sequence>
<reference evidence="7 8" key="1">
    <citation type="submission" date="2021-12" db="EMBL/GenBank/DDBJ databases">
        <title>Genome sequencing of bacteria with rrn-lacking chromosome and rrn-plasmid.</title>
        <authorList>
            <person name="Anda M."/>
            <person name="Iwasaki W."/>
        </authorList>
    </citation>
    <scope>NUCLEOTIDE SEQUENCE [LARGE SCALE GENOMIC DNA]</scope>
    <source>
        <strain evidence="7 8">DSM 100852</strain>
    </source>
</reference>
<dbReference type="GO" id="GO:0016020">
    <property type="term" value="C:membrane"/>
    <property type="evidence" value="ECO:0007669"/>
    <property type="project" value="UniProtKB-SubCell"/>
</dbReference>
<dbReference type="Pfam" id="PF03073">
    <property type="entry name" value="TspO_MBR"/>
    <property type="match status" value="1"/>
</dbReference>
<gene>
    <name evidence="7" type="ORF">FUAX_04830</name>
</gene>
<keyword evidence="5 6" id="KW-0472">Membrane</keyword>
<dbReference type="Proteomes" id="UP001348817">
    <property type="component" value="Chromosome"/>
</dbReference>
<dbReference type="InterPro" id="IPR004307">
    <property type="entry name" value="TspO_MBR"/>
</dbReference>
<keyword evidence="3 6" id="KW-0812">Transmembrane</keyword>